<dbReference type="Proteomes" id="UP001209317">
    <property type="component" value="Unassembled WGS sequence"/>
</dbReference>
<keyword evidence="2" id="KW-1185">Reference proteome</keyword>
<name>A0AAE3ILL4_9BACT</name>
<dbReference type="InterPro" id="IPR021272">
    <property type="entry name" value="DUF2851"/>
</dbReference>
<dbReference type="AlphaFoldDB" id="A0AAE3ILL4"/>
<dbReference type="RefSeq" id="WP_263037589.1">
    <property type="nucleotide sequence ID" value="NZ_JAOTPL010000006.1"/>
</dbReference>
<sequence length="422" mass="49348">MNEKLLHFIWQFQYFNHHQLTAESGEPIQIIHPGIANIHQGPDFLEARIRIGSTLLAGSVEIHIKTSDWHLHKHHLDQNYNNVILHVVWENDKPDFINQKFQTLCIQPHVSSIMLKKYEELMHSKAFVPCESYLPVLNEIEWLNWKERLATSRLQRKSQQIIDLLHTNNGHWEETFWQLIAANFGIKVNAEIFMDMAKLISINILAKHKYQIHQVEALLFGTLNLLPAATPDDYTAILKREYAFLARKFNLRKTEAAPLFLRMRPASFPSIRLAQLAALIHASSNLFSKIRDTEDFREVYNYFEITANDYWHYHYSMGDDPGDYKPKKTGRSMVNNIFINTVVPALFAYGVFNQLQYFKDKALRWLEQTAAENNTVIKSWKRFHVQANNALETQALLELKKQYCDVRRCLDCNVGRRIVSAK</sequence>
<comment type="caution">
    <text evidence="1">The sequence shown here is derived from an EMBL/GenBank/DDBJ whole genome shotgun (WGS) entry which is preliminary data.</text>
</comment>
<evidence type="ECO:0000313" key="2">
    <source>
        <dbReference type="Proteomes" id="UP001209317"/>
    </source>
</evidence>
<protein>
    <submittedName>
        <fullName evidence="1">DUF2851 family protein</fullName>
    </submittedName>
</protein>
<gene>
    <name evidence="1" type="ORF">OD355_06190</name>
</gene>
<dbReference type="EMBL" id="JAOTPL010000006">
    <property type="protein sequence ID" value="MCU7694104.1"/>
    <property type="molecule type" value="Genomic_DNA"/>
</dbReference>
<organism evidence="1 2">
    <name type="scientific">Haoranjiania flava</name>
    <dbReference type="NCBI Taxonomy" id="1856322"/>
    <lineage>
        <taxon>Bacteria</taxon>
        <taxon>Pseudomonadati</taxon>
        <taxon>Bacteroidota</taxon>
        <taxon>Chitinophagia</taxon>
        <taxon>Chitinophagales</taxon>
        <taxon>Chitinophagaceae</taxon>
        <taxon>Haoranjiania</taxon>
    </lineage>
</organism>
<accession>A0AAE3ILL4</accession>
<proteinExistence type="predicted"/>
<evidence type="ECO:0000313" key="1">
    <source>
        <dbReference type="EMBL" id="MCU7694104.1"/>
    </source>
</evidence>
<dbReference type="Pfam" id="PF11013">
    <property type="entry name" value="DUF2851"/>
    <property type="match status" value="1"/>
</dbReference>
<reference evidence="1" key="1">
    <citation type="submission" date="2022-10" db="EMBL/GenBank/DDBJ databases">
        <authorList>
            <person name="Kim H.S."/>
            <person name="Kim J.-S."/>
            <person name="Suh M.K."/>
            <person name="Eom M.K."/>
            <person name="Lee J.-S."/>
        </authorList>
    </citation>
    <scope>NUCLEOTIDE SEQUENCE</scope>
    <source>
        <strain evidence="1">LIP-5</strain>
    </source>
</reference>